<keyword evidence="3" id="KW-1185">Reference proteome</keyword>
<keyword evidence="1" id="KW-0175">Coiled coil</keyword>
<sequence>MPKQLSLLLITSTQVARIDVVPGRRSKVKNLWMRDRIMGESTATLADAAIRLGPKKTGEVWVLSADFWTGVIHLAPDLARSLEGDELEQAIALEAETYSGISAFDSRLGIRSLPPDETGDLRWWVTQIAQSDWHDVKQTVGQFGGKLAGMGHAAMSGLPNRIRFDGSEQASWRLLQAFGEMTLGLQGAGSDVRDVITLGNLSTQRNRSQLSDWCGEGEDSDEQVTWVTDGPLRGNLNIGKSTMLSLTNENVNSEVVLSDSPGAREIVGEAAFQVWAESIGESLRADRKGNLASPPVAISETLPMSNQTATVVACGLGLVAAIGCVALNSASARQLEVLTGQVETLDVQKKKMATDKKMLTASEKQLAEKKNTLADLQARTSLLQANLSRATRMRQFQQTRWLQLVTSIAKSHRDDLWVRGVFSDGQTVTVQGMAVSNQDVTEFTTKLEVFASPHGWKVHPAQTERNEMALVDFEVDLDVSDRVMPVTSSDPIAVVSETTESKQVAQR</sequence>
<dbReference type="RefSeq" id="WP_289161615.1">
    <property type="nucleotide sequence ID" value="NZ_JASZZN010000001.1"/>
</dbReference>
<accession>A0ABT7PCC4</accession>
<protein>
    <recommendedName>
        <fullName evidence="4">PilN domain-containing protein</fullName>
    </recommendedName>
</protein>
<proteinExistence type="predicted"/>
<organism evidence="2 3">
    <name type="scientific">Roseiconus lacunae</name>
    <dbReference type="NCBI Taxonomy" id="2605694"/>
    <lineage>
        <taxon>Bacteria</taxon>
        <taxon>Pseudomonadati</taxon>
        <taxon>Planctomycetota</taxon>
        <taxon>Planctomycetia</taxon>
        <taxon>Pirellulales</taxon>
        <taxon>Pirellulaceae</taxon>
        <taxon>Roseiconus</taxon>
    </lineage>
</organism>
<dbReference type="Proteomes" id="UP001239462">
    <property type="component" value="Unassembled WGS sequence"/>
</dbReference>
<comment type="caution">
    <text evidence="2">The sequence shown here is derived from an EMBL/GenBank/DDBJ whole genome shotgun (WGS) entry which is preliminary data.</text>
</comment>
<dbReference type="EMBL" id="JASZZN010000001">
    <property type="protein sequence ID" value="MDM4013906.1"/>
    <property type="molecule type" value="Genomic_DNA"/>
</dbReference>
<evidence type="ECO:0000256" key="1">
    <source>
        <dbReference type="SAM" id="Coils"/>
    </source>
</evidence>
<evidence type="ECO:0000313" key="3">
    <source>
        <dbReference type="Proteomes" id="UP001239462"/>
    </source>
</evidence>
<name>A0ABT7PCC4_9BACT</name>
<reference evidence="2 3" key="1">
    <citation type="submission" date="2023-06" db="EMBL/GenBank/DDBJ databases">
        <title>Roseiconus lacunae JC819 isolated from Gulf of Mannar region, Tamil Nadu.</title>
        <authorList>
            <person name="Pk S."/>
            <person name="Ch S."/>
            <person name="Ch V.R."/>
        </authorList>
    </citation>
    <scope>NUCLEOTIDE SEQUENCE [LARGE SCALE GENOMIC DNA]</scope>
    <source>
        <strain evidence="2 3">JC819</strain>
    </source>
</reference>
<evidence type="ECO:0008006" key="4">
    <source>
        <dbReference type="Google" id="ProtNLM"/>
    </source>
</evidence>
<evidence type="ECO:0000313" key="2">
    <source>
        <dbReference type="EMBL" id="MDM4013906.1"/>
    </source>
</evidence>
<gene>
    <name evidence="2" type="ORF">QTN89_00595</name>
</gene>
<feature type="coiled-coil region" evidence="1">
    <location>
        <begin position="359"/>
        <end position="386"/>
    </location>
</feature>